<keyword evidence="3" id="KW-1185">Reference proteome</keyword>
<reference evidence="2" key="2">
    <citation type="submission" date="2020-09" db="EMBL/GenBank/DDBJ databases">
        <authorList>
            <person name="Sun Q."/>
            <person name="Kim S."/>
        </authorList>
    </citation>
    <scope>NUCLEOTIDE SEQUENCE</scope>
    <source>
        <strain evidence="2">KCTC 22169</strain>
    </source>
</reference>
<accession>A0A918K4M5</accession>
<gene>
    <name evidence="2" type="ORF">GCM10007392_15190</name>
</gene>
<proteinExistence type="predicted"/>
<protein>
    <recommendedName>
        <fullName evidence="4">Methylenetetrahydrofolate reductase</fullName>
    </recommendedName>
</protein>
<evidence type="ECO:0000313" key="2">
    <source>
        <dbReference type="EMBL" id="GGX48932.1"/>
    </source>
</evidence>
<comment type="caution">
    <text evidence="2">The sequence shown here is derived from an EMBL/GenBank/DDBJ whole genome shotgun (WGS) entry which is preliminary data.</text>
</comment>
<dbReference type="EMBL" id="BMXR01000003">
    <property type="protein sequence ID" value="GGX48932.1"/>
    <property type="molecule type" value="Genomic_DNA"/>
</dbReference>
<keyword evidence="1" id="KW-0560">Oxidoreductase</keyword>
<dbReference type="GO" id="GO:0016491">
    <property type="term" value="F:oxidoreductase activity"/>
    <property type="evidence" value="ECO:0007669"/>
    <property type="project" value="UniProtKB-KW"/>
</dbReference>
<name>A0A918K4M5_9GAMM</name>
<dbReference type="RefSeq" id="WP_189607939.1">
    <property type="nucleotide sequence ID" value="NZ_BMXR01000003.1"/>
</dbReference>
<reference evidence="2" key="1">
    <citation type="journal article" date="2014" name="Int. J. Syst. Evol. Microbiol.">
        <title>Complete genome sequence of Corynebacterium casei LMG S-19264T (=DSM 44701T), isolated from a smear-ripened cheese.</title>
        <authorList>
            <consortium name="US DOE Joint Genome Institute (JGI-PGF)"/>
            <person name="Walter F."/>
            <person name="Albersmeier A."/>
            <person name="Kalinowski J."/>
            <person name="Ruckert C."/>
        </authorList>
    </citation>
    <scope>NUCLEOTIDE SEQUENCE</scope>
    <source>
        <strain evidence="2">KCTC 22169</strain>
    </source>
</reference>
<dbReference type="SUPFAM" id="SSF51730">
    <property type="entry name" value="FAD-linked oxidoreductase"/>
    <property type="match status" value="1"/>
</dbReference>
<sequence length="305" mass="34644">MLADKIKNFETNILLYGITPPKKGTEADKIRDIADRQMARLRSHDIDGLILYDIQDEATRTDEERPFPFIETLDPYDYAQQHLSELAVPKIIYRAVGKYAPDELADFLNRASPDQTLTVFVGAASRSQKVALTLPKAYRLKQETGSELVLGGVTIPERHTSKGDEHLRVFEKVAQGCRFFVSQGVYDINASKNLLSEYYYYGREQGIPLAPIIFTLTPCGSQKTLQFMKWLGISIPKWLENELIHSPDTIDRSLEFCEQNWLELKRFADEKGIPIGCNVESVAIRKVEVDASIELLERVARSMGR</sequence>
<evidence type="ECO:0008006" key="4">
    <source>
        <dbReference type="Google" id="ProtNLM"/>
    </source>
</evidence>
<evidence type="ECO:0000313" key="3">
    <source>
        <dbReference type="Proteomes" id="UP000626148"/>
    </source>
</evidence>
<dbReference type="AlphaFoldDB" id="A0A918K4M5"/>
<dbReference type="Proteomes" id="UP000626148">
    <property type="component" value="Unassembled WGS sequence"/>
</dbReference>
<organism evidence="2 3">
    <name type="scientific">Saccharospirillum salsuginis</name>
    <dbReference type="NCBI Taxonomy" id="418750"/>
    <lineage>
        <taxon>Bacteria</taxon>
        <taxon>Pseudomonadati</taxon>
        <taxon>Pseudomonadota</taxon>
        <taxon>Gammaproteobacteria</taxon>
        <taxon>Oceanospirillales</taxon>
        <taxon>Saccharospirillaceae</taxon>
        <taxon>Saccharospirillum</taxon>
    </lineage>
</organism>
<dbReference type="Gene3D" id="3.20.20.220">
    <property type="match status" value="1"/>
</dbReference>
<evidence type="ECO:0000256" key="1">
    <source>
        <dbReference type="ARBA" id="ARBA00023002"/>
    </source>
</evidence>
<dbReference type="InterPro" id="IPR029041">
    <property type="entry name" value="FAD-linked_oxidoreductase-like"/>
</dbReference>